<proteinExistence type="predicted"/>
<dbReference type="GO" id="GO:0043565">
    <property type="term" value="F:sequence-specific DNA binding"/>
    <property type="evidence" value="ECO:0007669"/>
    <property type="project" value="InterPro"/>
</dbReference>
<keyword evidence="2" id="KW-0238">DNA-binding</keyword>
<dbReference type="PROSITE" id="PS01124">
    <property type="entry name" value="HTH_ARAC_FAMILY_2"/>
    <property type="match status" value="1"/>
</dbReference>
<evidence type="ECO:0000313" key="7">
    <source>
        <dbReference type="Proteomes" id="UP000435304"/>
    </source>
</evidence>
<dbReference type="InterPro" id="IPR020449">
    <property type="entry name" value="Tscrpt_reg_AraC-type_HTH"/>
</dbReference>
<feature type="domain" description="HTH araC/xylS-type" evidence="5">
    <location>
        <begin position="218"/>
        <end position="316"/>
    </location>
</feature>
<reference evidence="6 7" key="1">
    <citation type="submission" date="2019-12" db="EMBL/GenBank/DDBJ databases">
        <title>Auraticoccus cholistani sp. nov., an actinomycete isolated from soil of Cholistan desert.</title>
        <authorList>
            <person name="Cheema M.T."/>
        </authorList>
    </citation>
    <scope>NUCLEOTIDE SEQUENCE [LARGE SCALE GENOMIC DNA]</scope>
    <source>
        <strain evidence="6 7">F435</strain>
    </source>
</reference>
<protein>
    <submittedName>
        <fullName evidence="6">Helix-turn-helix domain-containing protein</fullName>
    </submittedName>
</protein>
<gene>
    <name evidence="6" type="ORF">GC722_16820</name>
</gene>
<evidence type="ECO:0000256" key="2">
    <source>
        <dbReference type="ARBA" id="ARBA00023125"/>
    </source>
</evidence>
<accession>A0A6A9V232</accession>
<dbReference type="InterPro" id="IPR018060">
    <property type="entry name" value="HTH_AraC"/>
</dbReference>
<dbReference type="SMART" id="SM00342">
    <property type="entry name" value="HTH_ARAC"/>
    <property type="match status" value="1"/>
</dbReference>
<dbReference type="EMBL" id="WPCU01000010">
    <property type="protein sequence ID" value="MVA77665.1"/>
    <property type="molecule type" value="Genomic_DNA"/>
</dbReference>
<dbReference type="PRINTS" id="PR00032">
    <property type="entry name" value="HTHARAC"/>
</dbReference>
<dbReference type="Pfam" id="PF12833">
    <property type="entry name" value="HTH_18"/>
    <property type="match status" value="1"/>
</dbReference>
<dbReference type="Pfam" id="PF02311">
    <property type="entry name" value="AraC_binding"/>
    <property type="match status" value="1"/>
</dbReference>
<dbReference type="SUPFAM" id="SSF46689">
    <property type="entry name" value="Homeodomain-like"/>
    <property type="match status" value="2"/>
</dbReference>
<dbReference type="PROSITE" id="PS00041">
    <property type="entry name" value="HTH_ARAC_FAMILY_1"/>
    <property type="match status" value="1"/>
</dbReference>
<keyword evidence="1" id="KW-0805">Transcription regulation</keyword>
<dbReference type="InterPro" id="IPR050204">
    <property type="entry name" value="AraC_XylS_family_regulators"/>
</dbReference>
<comment type="caution">
    <text evidence="6">The sequence shown here is derived from an EMBL/GenBank/DDBJ whole genome shotgun (WGS) entry which is preliminary data.</text>
</comment>
<dbReference type="InterPro" id="IPR003313">
    <property type="entry name" value="AraC-bd"/>
</dbReference>
<name>A0A6A9V232_9ACTN</name>
<dbReference type="InterPro" id="IPR037923">
    <property type="entry name" value="HTH-like"/>
</dbReference>
<dbReference type="SUPFAM" id="SSF51215">
    <property type="entry name" value="Regulatory protein AraC"/>
    <property type="match status" value="1"/>
</dbReference>
<dbReference type="GO" id="GO:0003700">
    <property type="term" value="F:DNA-binding transcription factor activity"/>
    <property type="evidence" value="ECO:0007669"/>
    <property type="project" value="InterPro"/>
</dbReference>
<keyword evidence="3" id="KW-0010">Activator</keyword>
<evidence type="ECO:0000256" key="1">
    <source>
        <dbReference type="ARBA" id="ARBA00023015"/>
    </source>
</evidence>
<organism evidence="6 7">
    <name type="scientific">Auraticoccus cholistanensis</name>
    <dbReference type="NCBI Taxonomy" id="2656650"/>
    <lineage>
        <taxon>Bacteria</taxon>
        <taxon>Bacillati</taxon>
        <taxon>Actinomycetota</taxon>
        <taxon>Actinomycetes</taxon>
        <taxon>Propionibacteriales</taxon>
        <taxon>Propionibacteriaceae</taxon>
        <taxon>Auraticoccus</taxon>
    </lineage>
</organism>
<dbReference type="PANTHER" id="PTHR46796">
    <property type="entry name" value="HTH-TYPE TRANSCRIPTIONAL ACTIVATOR RHAS-RELATED"/>
    <property type="match status" value="1"/>
</dbReference>
<dbReference type="AlphaFoldDB" id="A0A6A9V232"/>
<dbReference type="InterPro" id="IPR018062">
    <property type="entry name" value="HTH_AraC-typ_CS"/>
</dbReference>
<dbReference type="Gene3D" id="2.60.120.280">
    <property type="entry name" value="Regulatory protein AraC"/>
    <property type="match status" value="1"/>
</dbReference>
<dbReference type="Gene3D" id="1.10.10.60">
    <property type="entry name" value="Homeodomain-like"/>
    <property type="match status" value="1"/>
</dbReference>
<keyword evidence="4" id="KW-0804">Transcription</keyword>
<sequence length="327" mass="36263">MVLASMVVASMVVVSMVVVSMGVVMSPCWAASTPTTMDRSPHLVQDPAVRAPLTMTPQVHRLTVGSLTESTGYRVLRPRGTSDWLLLHTRAGRGRLRLPGGVELFAEPGTATLISPGTPHDYGVEEQLQHWQIEFSHFHPRPEWAVLLDWPEAAPGVGRLVLDEEVEQRMLPSWSAAAFWYRSSQPRADLFAMNALELVLLLCDTANSRSAPLDPRILRVLEHLDQHLAEPLSVPALAEVAHLSPSRFAHLFAAQVGTSPARYLEQQRIARGRMLLEHTRRPVAEIARAVGFSEPPYFSTRFRQLVGTTPVRYRQDRLDPARGGADA</sequence>
<dbReference type="PANTHER" id="PTHR46796:SF6">
    <property type="entry name" value="ARAC SUBFAMILY"/>
    <property type="match status" value="1"/>
</dbReference>
<dbReference type="Proteomes" id="UP000435304">
    <property type="component" value="Unassembled WGS sequence"/>
</dbReference>
<dbReference type="InterPro" id="IPR009057">
    <property type="entry name" value="Homeodomain-like_sf"/>
</dbReference>
<keyword evidence="7" id="KW-1185">Reference proteome</keyword>
<evidence type="ECO:0000259" key="5">
    <source>
        <dbReference type="PROSITE" id="PS01124"/>
    </source>
</evidence>
<evidence type="ECO:0000256" key="4">
    <source>
        <dbReference type="ARBA" id="ARBA00023163"/>
    </source>
</evidence>
<evidence type="ECO:0000256" key="3">
    <source>
        <dbReference type="ARBA" id="ARBA00023159"/>
    </source>
</evidence>
<evidence type="ECO:0000313" key="6">
    <source>
        <dbReference type="EMBL" id="MVA77665.1"/>
    </source>
</evidence>